<dbReference type="SUPFAM" id="SSF81321">
    <property type="entry name" value="Family A G protein-coupled receptor-like"/>
    <property type="match status" value="2"/>
</dbReference>
<keyword evidence="5" id="KW-0552">Olfaction</keyword>
<dbReference type="GO" id="GO:0005886">
    <property type="term" value="C:plasma membrane"/>
    <property type="evidence" value="ECO:0007669"/>
    <property type="project" value="UniProtKB-ARBA"/>
</dbReference>
<feature type="transmembrane region" description="Helical" evidence="12">
    <location>
        <begin position="261"/>
        <end position="279"/>
    </location>
</feature>
<evidence type="ECO:0000256" key="4">
    <source>
        <dbReference type="ARBA" id="ARBA00022692"/>
    </source>
</evidence>
<dbReference type="PANTHER" id="PTHR48002">
    <property type="entry name" value="OLFACTORY RECEPTOR"/>
    <property type="match status" value="1"/>
</dbReference>
<feature type="transmembrane region" description="Helical" evidence="12">
    <location>
        <begin position="27"/>
        <end position="46"/>
    </location>
</feature>
<evidence type="ECO:0000256" key="12">
    <source>
        <dbReference type="SAM" id="Phobius"/>
    </source>
</evidence>
<gene>
    <name evidence="14" type="primary">Or4x2</name>
    <name evidence="14" type="ORF">FOF47_R11856</name>
</gene>
<evidence type="ECO:0000256" key="10">
    <source>
        <dbReference type="ARBA" id="ARBA00023224"/>
    </source>
</evidence>
<feature type="transmembrane region" description="Helical" evidence="12">
    <location>
        <begin position="220"/>
        <end position="241"/>
    </location>
</feature>
<keyword evidence="8 12" id="KW-0472">Membrane</keyword>
<dbReference type="EMBL" id="VOAJ01003620">
    <property type="protein sequence ID" value="KAF0879240.1"/>
    <property type="molecule type" value="Genomic_DNA"/>
</dbReference>
<proteinExistence type="inferred from homology"/>
<comment type="function">
    <text evidence="1">Putative odorant or sperm cell receptor.</text>
</comment>
<comment type="subcellular location">
    <subcellularLocation>
        <location evidence="2">Membrane</location>
        <topology evidence="2">Multi-pass membrane protein</topology>
    </subcellularLocation>
</comment>
<evidence type="ECO:0000256" key="5">
    <source>
        <dbReference type="ARBA" id="ARBA00022725"/>
    </source>
</evidence>
<dbReference type="PROSITE" id="PS50262">
    <property type="entry name" value="G_PROTEIN_RECEP_F1_2"/>
    <property type="match status" value="2"/>
</dbReference>
<comment type="caution">
    <text evidence="14">The sequence shown here is derived from an EMBL/GenBank/DDBJ whole genome shotgun (WGS) entry which is preliminary data.</text>
</comment>
<dbReference type="PROSITE" id="PS00237">
    <property type="entry name" value="G_PROTEIN_RECEP_F1_1"/>
    <property type="match status" value="1"/>
</dbReference>
<dbReference type="Pfam" id="PF00001">
    <property type="entry name" value="7tm_1"/>
    <property type="match status" value="1"/>
</dbReference>
<evidence type="ECO:0000256" key="1">
    <source>
        <dbReference type="ARBA" id="ARBA00003929"/>
    </source>
</evidence>
<reference evidence="14 15" key="1">
    <citation type="submission" date="2019-11" db="EMBL/GenBank/DDBJ databases">
        <authorList>
            <person name="Yang C."/>
            <person name="Li F."/>
        </authorList>
    </citation>
    <scope>NUCLEOTIDE SEQUENCE [LARGE SCALE GENOMIC DNA]</scope>
    <source>
        <strain evidence="14">KB4526</strain>
        <tissue evidence="14">Muscle</tissue>
    </source>
</reference>
<evidence type="ECO:0000256" key="6">
    <source>
        <dbReference type="ARBA" id="ARBA00022989"/>
    </source>
</evidence>
<feature type="domain" description="G-protein coupled receptors family 1 profile" evidence="13">
    <location>
        <begin position="40"/>
        <end position="204"/>
    </location>
</feature>
<feature type="domain" description="G-protein coupled receptors family 1 profile" evidence="13">
    <location>
        <begin position="200"/>
        <end position="404"/>
    </location>
</feature>
<keyword evidence="15" id="KW-1185">Reference proteome</keyword>
<dbReference type="Proteomes" id="UP000475037">
    <property type="component" value="Unassembled WGS sequence"/>
</dbReference>
<evidence type="ECO:0000256" key="9">
    <source>
        <dbReference type="ARBA" id="ARBA00023170"/>
    </source>
</evidence>
<evidence type="ECO:0000256" key="8">
    <source>
        <dbReference type="ARBA" id="ARBA00023136"/>
    </source>
</evidence>
<feature type="transmembrane region" description="Helical" evidence="12">
    <location>
        <begin position="97"/>
        <end position="119"/>
    </location>
</feature>
<evidence type="ECO:0000259" key="13">
    <source>
        <dbReference type="PROSITE" id="PS50262"/>
    </source>
</evidence>
<keyword evidence="10 11" id="KW-0807">Transducer</keyword>
<keyword evidence="4 11" id="KW-0812">Transmembrane</keyword>
<evidence type="ECO:0000313" key="14">
    <source>
        <dbReference type="EMBL" id="KAF0879240.1"/>
    </source>
</evidence>
<feature type="transmembrane region" description="Helical" evidence="12">
    <location>
        <begin position="140"/>
        <end position="165"/>
    </location>
</feature>
<feature type="transmembrane region" description="Helical" evidence="12">
    <location>
        <begin position="185"/>
        <end position="208"/>
    </location>
</feature>
<dbReference type="InterPro" id="IPR017452">
    <property type="entry name" value="GPCR_Rhodpsn_7TM"/>
</dbReference>
<dbReference type="GO" id="GO:0004930">
    <property type="term" value="F:G protein-coupled receptor activity"/>
    <property type="evidence" value="ECO:0007669"/>
    <property type="project" value="UniProtKB-KW"/>
</dbReference>
<keyword evidence="9 11" id="KW-0675">Receptor</keyword>
<keyword evidence="7 11" id="KW-0297">G-protein coupled receptor</keyword>
<keyword evidence="3" id="KW-0716">Sensory transduction</keyword>
<dbReference type="PRINTS" id="PR00245">
    <property type="entry name" value="OLFACTORYR"/>
</dbReference>
<sequence length="404" mass="45145">SMASTNNVTELIIVGLFQDPEVQRVCFVVFLLVYLATVVGNGLIVLTVNVSKNLHSPMYFFLSYLSLVEITYSSTVVPKFITDLLAKIKTISLEGCVAQIFFFHFFGVTEIFLLTVMAYDRYVAICKPLHYTTIMSQSVCRLLVAGSWLGGFFHSMVQIIITLHIHNVTEFIFLGLSPSQEVQKFCFVLFMLLYTAVVLGNFLIMLIVMTSRSLGSPMYFFLSYLSFVEICYSSSTAPKLISDLLAERKAISLWGCMTQLFFMHFFGGAEIFLLTVMAYDRYVAICRPLNYTTIMNRQVCAVLVGIAWAGGFVHSFVQILLIFHLPFCGPNVIDHYFCDLLPLLKLACSDTFLIGLLIVANGGTLSVISFVIILASYVVILLHLRTRSSEGRSKALSTCGSHIT</sequence>
<dbReference type="Pfam" id="PF13853">
    <property type="entry name" value="7tm_4"/>
    <property type="match status" value="1"/>
</dbReference>
<feature type="non-terminal residue" evidence="14">
    <location>
        <position position="404"/>
    </location>
</feature>
<dbReference type="InterPro" id="IPR000725">
    <property type="entry name" value="Olfact_rcpt"/>
</dbReference>
<dbReference type="CDD" id="cd15939">
    <property type="entry name" value="7tmA_OR4A-like"/>
    <property type="match status" value="1"/>
</dbReference>
<protein>
    <submittedName>
        <fullName evidence="14">OR4X2 protein</fullName>
    </submittedName>
</protein>
<feature type="transmembrane region" description="Helical" evidence="12">
    <location>
        <begin position="299"/>
        <end position="323"/>
    </location>
</feature>
<feature type="non-terminal residue" evidence="14">
    <location>
        <position position="1"/>
    </location>
</feature>
<dbReference type="InterPro" id="IPR050427">
    <property type="entry name" value="Olfactory_Receptors"/>
</dbReference>
<dbReference type="PRINTS" id="PR00237">
    <property type="entry name" value="GPCRRHODOPSN"/>
</dbReference>
<accession>A0A6G1AUI9</accession>
<feature type="transmembrane region" description="Helical" evidence="12">
    <location>
        <begin position="58"/>
        <end position="77"/>
    </location>
</feature>
<dbReference type="GO" id="GO:0004984">
    <property type="term" value="F:olfactory receptor activity"/>
    <property type="evidence" value="ECO:0007669"/>
    <property type="project" value="InterPro"/>
</dbReference>
<dbReference type="AlphaFoldDB" id="A0A6G1AUI9"/>
<evidence type="ECO:0000256" key="7">
    <source>
        <dbReference type="ARBA" id="ARBA00023040"/>
    </source>
</evidence>
<organism evidence="14 15">
    <name type="scientific">Crocuta crocuta</name>
    <name type="common">Spotted hyena</name>
    <dbReference type="NCBI Taxonomy" id="9678"/>
    <lineage>
        <taxon>Eukaryota</taxon>
        <taxon>Metazoa</taxon>
        <taxon>Chordata</taxon>
        <taxon>Craniata</taxon>
        <taxon>Vertebrata</taxon>
        <taxon>Euteleostomi</taxon>
        <taxon>Mammalia</taxon>
        <taxon>Eutheria</taxon>
        <taxon>Laurasiatheria</taxon>
        <taxon>Carnivora</taxon>
        <taxon>Feliformia</taxon>
        <taxon>Hyaenidae</taxon>
        <taxon>Crocuta</taxon>
    </lineage>
</organism>
<keyword evidence="6 12" id="KW-1133">Transmembrane helix</keyword>
<dbReference type="Gene3D" id="1.20.1070.10">
    <property type="entry name" value="Rhodopsin 7-helix transmembrane proteins"/>
    <property type="match status" value="2"/>
</dbReference>
<evidence type="ECO:0000256" key="2">
    <source>
        <dbReference type="ARBA" id="ARBA00004141"/>
    </source>
</evidence>
<comment type="similarity">
    <text evidence="11">Belongs to the G-protein coupled receptor 1 family.</text>
</comment>
<evidence type="ECO:0000313" key="15">
    <source>
        <dbReference type="Proteomes" id="UP000475037"/>
    </source>
</evidence>
<feature type="transmembrane region" description="Helical" evidence="12">
    <location>
        <begin position="352"/>
        <end position="384"/>
    </location>
</feature>
<evidence type="ECO:0000256" key="11">
    <source>
        <dbReference type="RuleBase" id="RU000688"/>
    </source>
</evidence>
<name>A0A6G1AUI9_CROCR</name>
<dbReference type="FunFam" id="1.20.1070.10:FF:000007">
    <property type="entry name" value="Olfactory receptor"/>
    <property type="match status" value="2"/>
</dbReference>
<evidence type="ECO:0000256" key="3">
    <source>
        <dbReference type="ARBA" id="ARBA00022606"/>
    </source>
</evidence>
<dbReference type="InterPro" id="IPR000276">
    <property type="entry name" value="GPCR_Rhodpsn"/>
</dbReference>